<reference evidence="1 2" key="1">
    <citation type="submission" date="2019-08" db="EMBL/GenBank/DDBJ databases">
        <title>In-depth cultivation of the pig gut microbiome towards novel bacterial diversity and tailored functional studies.</title>
        <authorList>
            <person name="Wylensek D."/>
            <person name="Hitch T.C.A."/>
            <person name="Clavel T."/>
        </authorList>
    </citation>
    <scope>NUCLEOTIDE SEQUENCE [LARGE SCALE GENOMIC DNA]</scope>
    <source>
        <strain evidence="1 2">WCA-SAB-591-4A-A</strain>
    </source>
</reference>
<dbReference type="SUPFAM" id="SSF53187">
    <property type="entry name" value="Zn-dependent exopeptidases"/>
    <property type="match status" value="1"/>
</dbReference>
<dbReference type="EMBL" id="VUNE01000003">
    <property type="protein sequence ID" value="MST62634.1"/>
    <property type="molecule type" value="Genomic_DNA"/>
</dbReference>
<sequence>MEGQRSRGDLYIIAQTNPTAVLFESFFCDNKKDCDLANELGYEKIAKAIYYGLVGNVKENKETIKESNKVNKPKIVIYKSQGDKDGASLIAWKLNCEMISDDGTIHTEKYDGKDKYEIVYVGSGKDIWDSFMQIAKKDNLL</sequence>
<keyword evidence="2" id="KW-1185">Reference proteome</keyword>
<comment type="caution">
    <text evidence="1">The sequence shown here is derived from an EMBL/GenBank/DDBJ whole genome shotgun (WGS) entry which is preliminary data.</text>
</comment>
<dbReference type="Proteomes" id="UP000440713">
    <property type="component" value="Unassembled WGS sequence"/>
</dbReference>
<evidence type="ECO:0000313" key="1">
    <source>
        <dbReference type="EMBL" id="MST62634.1"/>
    </source>
</evidence>
<protein>
    <submittedName>
        <fullName evidence="1">Uncharacterized protein</fullName>
    </submittedName>
</protein>
<dbReference type="AlphaFoldDB" id="A0A6N7XGW6"/>
<evidence type="ECO:0000313" key="2">
    <source>
        <dbReference type="Proteomes" id="UP000440713"/>
    </source>
</evidence>
<name>A0A6N7XGW6_9FIRM</name>
<accession>A0A6N7XGW6</accession>
<gene>
    <name evidence="1" type="ORF">FYJ71_06610</name>
</gene>
<dbReference type="Gene3D" id="3.40.630.40">
    <property type="entry name" value="Zn-dependent exopeptidases"/>
    <property type="match status" value="1"/>
</dbReference>
<proteinExistence type="predicted"/>
<organism evidence="1 2">
    <name type="scientific">Peptostreptococcus porci</name>
    <dbReference type="NCBI Taxonomy" id="2652282"/>
    <lineage>
        <taxon>Bacteria</taxon>
        <taxon>Bacillati</taxon>
        <taxon>Bacillota</taxon>
        <taxon>Clostridia</taxon>
        <taxon>Peptostreptococcales</taxon>
        <taxon>Peptostreptococcaceae</taxon>
        <taxon>Peptostreptococcus</taxon>
    </lineage>
</organism>